<reference evidence="8 9" key="1">
    <citation type="journal article" date="2019" name="Int. J. Syst. Evol. Microbiol.">
        <title>The Global Catalogue of Microorganisms (GCM) 10K type strain sequencing project: providing services to taxonomists for standard genome sequencing and annotation.</title>
        <authorList>
            <consortium name="The Broad Institute Genomics Platform"/>
            <consortium name="The Broad Institute Genome Sequencing Center for Infectious Disease"/>
            <person name="Wu L."/>
            <person name="Ma J."/>
        </authorList>
    </citation>
    <scope>NUCLEOTIDE SEQUENCE [LARGE SCALE GENOMIC DNA]</scope>
    <source>
        <strain evidence="8 9">JCM 13581</strain>
    </source>
</reference>
<dbReference type="InterPro" id="IPR050090">
    <property type="entry name" value="Tyrosine_recombinase_XerCD"/>
</dbReference>
<dbReference type="Pfam" id="PF14659">
    <property type="entry name" value="Phage_int_SAM_3"/>
    <property type="match status" value="1"/>
</dbReference>
<dbReference type="Pfam" id="PF00589">
    <property type="entry name" value="Phage_integrase"/>
    <property type="match status" value="1"/>
</dbReference>
<evidence type="ECO:0000256" key="2">
    <source>
        <dbReference type="ARBA" id="ARBA00022908"/>
    </source>
</evidence>
<evidence type="ECO:0000313" key="8">
    <source>
        <dbReference type="EMBL" id="GAA1922111.1"/>
    </source>
</evidence>
<evidence type="ECO:0000259" key="7">
    <source>
        <dbReference type="PROSITE" id="PS51900"/>
    </source>
</evidence>
<keyword evidence="4" id="KW-0233">DNA recombination</keyword>
<comment type="caution">
    <text evidence="8">The sequence shown here is derived from an EMBL/GenBank/DDBJ whole genome shotgun (WGS) entry which is preliminary data.</text>
</comment>
<comment type="similarity">
    <text evidence="1">Belongs to the 'phage' integrase family.</text>
</comment>
<gene>
    <name evidence="8" type="ORF">GCM10009716_33370</name>
</gene>
<keyword evidence="9" id="KW-1185">Reference proteome</keyword>
<organism evidence="8 9">
    <name type="scientific">Streptomyces sodiiphilus</name>
    <dbReference type="NCBI Taxonomy" id="226217"/>
    <lineage>
        <taxon>Bacteria</taxon>
        <taxon>Bacillati</taxon>
        <taxon>Actinomycetota</taxon>
        <taxon>Actinomycetes</taxon>
        <taxon>Kitasatosporales</taxon>
        <taxon>Streptomycetaceae</taxon>
        <taxon>Streptomyces</taxon>
    </lineage>
</organism>
<feature type="domain" description="Core-binding (CB)" evidence="7">
    <location>
        <begin position="76"/>
        <end position="164"/>
    </location>
</feature>
<feature type="domain" description="Tyr recombinase" evidence="6">
    <location>
        <begin position="189"/>
        <end position="412"/>
    </location>
</feature>
<keyword evidence="3 5" id="KW-0238">DNA-binding</keyword>
<dbReference type="RefSeq" id="WP_344263115.1">
    <property type="nucleotide sequence ID" value="NZ_BAAAMJ010000032.1"/>
</dbReference>
<sequence>MAKRGNGLGSTPVEISRKGRANTWGVRTPLHFDRSQGKHVRPWIGRDFPTKTAAERALRKWITDHEAGKVVVASDMALGDWLDKWLKNHRKEGTTMAGYETKIRLHIKPHIGTVKLKEITEDTLDDLYRLLETAPCPTNKGKPLGAKSVRHVHNILSRALGAAVPKLIPSNPAATAHPPTQRQIKAQEQKYPTLNDSETTRFLRAVWEPCGIKVCDGGLTHHCLRDAPLWTFIAVTGCRRSEALGLRWEDVHWATGAVDLSWVVVEEGNVFRHRPLTKDGDDAATIYVDQSVINVLKWQRERQRAEIARLGAAWTDHGLVFARDGHRVHKTSRIGGPQDPEKVSARWRRLRTRLRLPEGFRIHDLRHSYVTNGLEAGENPVEVSANVRHHSPGYTMARYGHSRKDGAIRLAASSANRVRVSGLV</sequence>
<evidence type="ECO:0000256" key="5">
    <source>
        <dbReference type="PROSITE-ProRule" id="PRU01248"/>
    </source>
</evidence>
<dbReference type="SUPFAM" id="SSF56349">
    <property type="entry name" value="DNA breaking-rejoining enzymes"/>
    <property type="match status" value="1"/>
</dbReference>
<dbReference type="InterPro" id="IPR013762">
    <property type="entry name" value="Integrase-like_cat_sf"/>
</dbReference>
<evidence type="ECO:0000256" key="1">
    <source>
        <dbReference type="ARBA" id="ARBA00008857"/>
    </source>
</evidence>
<dbReference type="PANTHER" id="PTHR30349">
    <property type="entry name" value="PHAGE INTEGRASE-RELATED"/>
    <property type="match status" value="1"/>
</dbReference>
<evidence type="ECO:0000259" key="6">
    <source>
        <dbReference type="PROSITE" id="PS51898"/>
    </source>
</evidence>
<dbReference type="Proteomes" id="UP001501303">
    <property type="component" value="Unassembled WGS sequence"/>
</dbReference>
<dbReference type="EMBL" id="BAAAMJ010000032">
    <property type="protein sequence ID" value="GAA1922111.1"/>
    <property type="molecule type" value="Genomic_DNA"/>
</dbReference>
<name>A0ABN2PHQ7_9ACTN</name>
<dbReference type="PANTHER" id="PTHR30349:SF41">
    <property type="entry name" value="INTEGRASE_RECOMBINASE PROTEIN MJ0367-RELATED"/>
    <property type="match status" value="1"/>
</dbReference>
<evidence type="ECO:0000256" key="3">
    <source>
        <dbReference type="ARBA" id="ARBA00023125"/>
    </source>
</evidence>
<keyword evidence="2" id="KW-0229">DNA integration</keyword>
<dbReference type="InterPro" id="IPR044068">
    <property type="entry name" value="CB"/>
</dbReference>
<dbReference type="PROSITE" id="PS51898">
    <property type="entry name" value="TYR_RECOMBINASE"/>
    <property type="match status" value="1"/>
</dbReference>
<evidence type="ECO:0000256" key="4">
    <source>
        <dbReference type="ARBA" id="ARBA00023172"/>
    </source>
</evidence>
<protein>
    <submittedName>
        <fullName evidence="8">Site-specific integrase</fullName>
    </submittedName>
</protein>
<dbReference type="Gene3D" id="1.10.443.10">
    <property type="entry name" value="Intergrase catalytic core"/>
    <property type="match status" value="1"/>
</dbReference>
<dbReference type="Gene3D" id="1.10.150.130">
    <property type="match status" value="1"/>
</dbReference>
<dbReference type="InterPro" id="IPR011010">
    <property type="entry name" value="DNA_brk_join_enz"/>
</dbReference>
<dbReference type="InterPro" id="IPR010998">
    <property type="entry name" value="Integrase_recombinase_N"/>
</dbReference>
<evidence type="ECO:0000313" key="9">
    <source>
        <dbReference type="Proteomes" id="UP001501303"/>
    </source>
</evidence>
<proteinExistence type="inferred from homology"/>
<accession>A0ABN2PHQ7</accession>
<dbReference type="InterPro" id="IPR004107">
    <property type="entry name" value="Integrase_SAM-like_N"/>
</dbReference>
<dbReference type="PROSITE" id="PS51900">
    <property type="entry name" value="CB"/>
    <property type="match status" value="1"/>
</dbReference>
<dbReference type="InterPro" id="IPR002104">
    <property type="entry name" value="Integrase_catalytic"/>
</dbReference>